<gene>
    <name evidence="3" type="ORF">HDA39_005369</name>
</gene>
<feature type="compositionally biased region" description="Basic and acidic residues" evidence="1">
    <location>
        <begin position="1"/>
        <end position="12"/>
    </location>
</feature>
<dbReference type="RefSeq" id="WP_184799624.1">
    <property type="nucleotide sequence ID" value="NZ_JACHMY010000001.1"/>
</dbReference>
<protein>
    <submittedName>
        <fullName evidence="3">Uncharacterized protein</fullName>
    </submittedName>
</protein>
<dbReference type="EMBL" id="JACHMY010000001">
    <property type="protein sequence ID" value="MBB5838635.1"/>
    <property type="molecule type" value="Genomic_DNA"/>
</dbReference>
<feature type="region of interest" description="Disordered" evidence="1">
    <location>
        <begin position="1"/>
        <end position="38"/>
    </location>
</feature>
<keyword evidence="4" id="KW-1185">Reference proteome</keyword>
<evidence type="ECO:0000313" key="4">
    <source>
        <dbReference type="Proteomes" id="UP000549971"/>
    </source>
</evidence>
<sequence>MTAQHNSHDADPTRNQPDPVDSAEADSDPIGPITLPKRGRLGARAAALAGSVGLAAVGIVAFTDGCSTFPTIAH</sequence>
<keyword evidence="2" id="KW-0812">Transmembrane</keyword>
<feature type="transmembrane region" description="Helical" evidence="2">
    <location>
        <begin position="41"/>
        <end position="62"/>
    </location>
</feature>
<comment type="caution">
    <text evidence="3">The sequence shown here is derived from an EMBL/GenBank/DDBJ whole genome shotgun (WGS) entry which is preliminary data.</text>
</comment>
<organism evidence="3 4">
    <name type="scientific">Kribbella italica</name>
    <dbReference type="NCBI Taxonomy" id="1540520"/>
    <lineage>
        <taxon>Bacteria</taxon>
        <taxon>Bacillati</taxon>
        <taxon>Actinomycetota</taxon>
        <taxon>Actinomycetes</taxon>
        <taxon>Propionibacteriales</taxon>
        <taxon>Kribbellaceae</taxon>
        <taxon>Kribbella</taxon>
    </lineage>
</organism>
<dbReference type="AlphaFoldDB" id="A0A7W9MWT6"/>
<name>A0A7W9MWT6_9ACTN</name>
<evidence type="ECO:0000313" key="3">
    <source>
        <dbReference type="EMBL" id="MBB5838635.1"/>
    </source>
</evidence>
<evidence type="ECO:0000256" key="2">
    <source>
        <dbReference type="SAM" id="Phobius"/>
    </source>
</evidence>
<keyword evidence="2" id="KW-1133">Transmembrane helix</keyword>
<reference evidence="3 4" key="1">
    <citation type="submission" date="2020-08" db="EMBL/GenBank/DDBJ databases">
        <title>Sequencing the genomes of 1000 actinobacteria strains.</title>
        <authorList>
            <person name="Klenk H.-P."/>
        </authorList>
    </citation>
    <scope>NUCLEOTIDE SEQUENCE [LARGE SCALE GENOMIC DNA]</scope>
    <source>
        <strain evidence="3 4">DSM 28967</strain>
    </source>
</reference>
<keyword evidence="2" id="KW-0472">Membrane</keyword>
<evidence type="ECO:0000256" key="1">
    <source>
        <dbReference type="SAM" id="MobiDB-lite"/>
    </source>
</evidence>
<proteinExistence type="predicted"/>
<accession>A0A7W9MWT6</accession>
<dbReference type="Proteomes" id="UP000549971">
    <property type="component" value="Unassembled WGS sequence"/>
</dbReference>